<dbReference type="PANTHER" id="PTHR35807:SF1">
    <property type="entry name" value="TRANSCRIPTIONAL REGULATOR REDD"/>
    <property type="match status" value="1"/>
</dbReference>
<gene>
    <name evidence="7" type="ORF">ACFFQA_33595</name>
</gene>
<dbReference type="SMART" id="SM01043">
    <property type="entry name" value="BTAD"/>
    <property type="match status" value="1"/>
</dbReference>
<evidence type="ECO:0000256" key="3">
    <source>
        <dbReference type="ARBA" id="ARBA00023125"/>
    </source>
</evidence>
<organism evidence="7 8">
    <name type="scientific">Allokutzneria oryzae</name>
    <dbReference type="NCBI Taxonomy" id="1378989"/>
    <lineage>
        <taxon>Bacteria</taxon>
        <taxon>Bacillati</taxon>
        <taxon>Actinomycetota</taxon>
        <taxon>Actinomycetes</taxon>
        <taxon>Pseudonocardiales</taxon>
        <taxon>Pseudonocardiaceae</taxon>
        <taxon>Allokutzneria</taxon>
    </lineage>
</organism>
<dbReference type="CDD" id="cd00383">
    <property type="entry name" value="trans_reg_C"/>
    <property type="match status" value="1"/>
</dbReference>
<dbReference type="InterPro" id="IPR051677">
    <property type="entry name" value="AfsR-DnrI-RedD_regulator"/>
</dbReference>
<dbReference type="InterPro" id="IPR005158">
    <property type="entry name" value="BTAD"/>
</dbReference>
<dbReference type="InterPro" id="IPR036388">
    <property type="entry name" value="WH-like_DNA-bd_sf"/>
</dbReference>
<name>A0ABV6A9F8_9PSEU</name>
<evidence type="ECO:0000256" key="1">
    <source>
        <dbReference type="ARBA" id="ARBA00005820"/>
    </source>
</evidence>
<dbReference type="InterPro" id="IPR016032">
    <property type="entry name" value="Sig_transdc_resp-reg_C-effctor"/>
</dbReference>
<keyword evidence="3 5" id="KW-0238">DNA-binding</keyword>
<evidence type="ECO:0000259" key="6">
    <source>
        <dbReference type="PROSITE" id="PS51755"/>
    </source>
</evidence>
<dbReference type="InterPro" id="IPR027417">
    <property type="entry name" value="P-loop_NTPase"/>
</dbReference>
<evidence type="ECO:0000256" key="5">
    <source>
        <dbReference type="PROSITE-ProRule" id="PRU01091"/>
    </source>
</evidence>
<dbReference type="SMART" id="SM00028">
    <property type="entry name" value="TPR"/>
    <property type="match status" value="6"/>
</dbReference>
<dbReference type="Pfam" id="PF13374">
    <property type="entry name" value="TPR_10"/>
    <property type="match status" value="1"/>
</dbReference>
<accession>A0ABV6A9F8</accession>
<keyword evidence="4" id="KW-0804">Transcription</keyword>
<dbReference type="PRINTS" id="PR00364">
    <property type="entry name" value="DISEASERSIST"/>
</dbReference>
<dbReference type="PROSITE" id="PS51755">
    <property type="entry name" value="OMPR_PHOB"/>
    <property type="match status" value="1"/>
</dbReference>
<dbReference type="Pfam" id="PF13424">
    <property type="entry name" value="TPR_12"/>
    <property type="match status" value="1"/>
</dbReference>
<keyword evidence="2" id="KW-0805">Transcription regulation</keyword>
<reference evidence="7 8" key="1">
    <citation type="submission" date="2024-09" db="EMBL/GenBank/DDBJ databases">
        <authorList>
            <person name="Sun Q."/>
            <person name="Mori K."/>
        </authorList>
    </citation>
    <scope>NUCLEOTIDE SEQUENCE [LARGE SCALE GENOMIC DNA]</scope>
    <source>
        <strain evidence="7 8">TBRC 7907</strain>
    </source>
</reference>
<comment type="similarity">
    <text evidence="1">Belongs to the AfsR/DnrI/RedD regulatory family.</text>
</comment>
<dbReference type="Pfam" id="PF03704">
    <property type="entry name" value="BTAD"/>
    <property type="match status" value="1"/>
</dbReference>
<comment type="caution">
    <text evidence="7">The sequence shown here is derived from an EMBL/GenBank/DDBJ whole genome shotgun (WGS) entry which is preliminary data.</text>
</comment>
<dbReference type="InterPro" id="IPR001867">
    <property type="entry name" value="OmpR/PhoB-type_DNA-bd"/>
</dbReference>
<evidence type="ECO:0000256" key="2">
    <source>
        <dbReference type="ARBA" id="ARBA00023015"/>
    </source>
</evidence>
<dbReference type="Pfam" id="PF00486">
    <property type="entry name" value="Trans_reg_C"/>
    <property type="match status" value="1"/>
</dbReference>
<feature type="domain" description="OmpR/PhoB-type" evidence="6">
    <location>
        <begin position="1"/>
        <end position="91"/>
    </location>
</feature>
<dbReference type="InterPro" id="IPR002182">
    <property type="entry name" value="NB-ARC"/>
</dbReference>
<dbReference type="EMBL" id="JBHLZU010000030">
    <property type="protein sequence ID" value="MFB9908899.1"/>
    <property type="molecule type" value="Genomic_DNA"/>
</dbReference>
<evidence type="ECO:0000256" key="4">
    <source>
        <dbReference type="ARBA" id="ARBA00023163"/>
    </source>
</evidence>
<dbReference type="Pfam" id="PF00931">
    <property type="entry name" value="NB-ARC"/>
    <property type="match status" value="1"/>
</dbReference>
<protein>
    <submittedName>
        <fullName evidence="7">BTAD domain-containing putative transcriptional regulator</fullName>
    </submittedName>
</protein>
<dbReference type="SUPFAM" id="SSF46894">
    <property type="entry name" value="C-terminal effector domain of the bipartite response regulators"/>
    <property type="match status" value="1"/>
</dbReference>
<dbReference type="RefSeq" id="WP_377861057.1">
    <property type="nucleotide sequence ID" value="NZ_JBHLZU010000030.1"/>
</dbReference>
<evidence type="ECO:0000313" key="7">
    <source>
        <dbReference type="EMBL" id="MFB9908899.1"/>
    </source>
</evidence>
<sequence>MTVEFRLLGSLEVVVDGRVVPVRAGKQRVVLAALLLQPGRTVSAIELVDALWGEDPPLTARNAVQTHVARLRRLLGDDVIRTVGSGYVIGGGRVDLLRFRELVRRAKSTSRGTRSRLLGEALSLWRGPVLADVPSASLRANEITRVNAELLDAVEQRIDADLELGRHRELVGELRALTGDHPFRERFWGQLMLALYRSERQAEALLVFRSVSTIVNAELGVALGAELRELHQAILTGDVPPVNVVESSGVLVPQQLPGDINDFVGREDLIDRITGLLDSGTQIVVVSGPPGVGKTALAVRVAHQMKHRFPDGQLHVNLHGYSGGVAPTTEQVLARFLRALGVPTDRVPTEVDEQATMLRSELADRRVLLLLDNAIDGEQVRPLLPDSGGCAVVVTSRGVLHELADYEGARTITLSVLPEADSFALLGEFVGDALHSEPDAGADLVRLCDNLPLALRIAGANIAQQGCSVSTYVAELRSGDLLDALTVDGDEQAAVRAAFAMSYSTLSVDAQRLFRLLGLVPGPDFTQWVAASLADCTMETASSLLDELATANLVQEQENGRYQLHDLLRAYAGQRAVAEESAEGIDSAVARLLDWHLFAAGSARGLLPLRAYTAKLPESVRIGVPFIDRAGADTWMEDERANLRAAVALAAQRGRNEHLWRFVDVLWVYLLAKGHNVDCREIAERGLAAAVAVDNSGAIATMHSHLAHLTWISGDPHGALVEYDKALAAADQGASSLELGNILNNCAGVHWELGATEKAIEYLWRAARIYQEVEARHQEANARGNLGLAYQELGQFREAARHQEDATVLAERLGAWDSYANALANLSSVRYVLGDIEGAVNGMREAIARCDELGLHQAGAIARVGFAEILAGEGDGAGALREAQAARELVSDSDKWGDVAVSCALGVAHFALGEWTEARASYREAMNAARQAGFVRHEIDAAIGLAKTGLRIQPAGQAVDYANSALEQAREHGNRSREAEALHVLGLLLHDAGDVAAARGHWERAEKMFTEMGARAAVKVCALLESTR</sequence>
<dbReference type="CDD" id="cd15831">
    <property type="entry name" value="BTAD"/>
    <property type="match status" value="1"/>
</dbReference>
<dbReference type="Gene3D" id="1.10.10.10">
    <property type="entry name" value="Winged helix-like DNA-binding domain superfamily/Winged helix DNA-binding domain"/>
    <property type="match status" value="2"/>
</dbReference>
<keyword evidence="8" id="KW-1185">Reference proteome</keyword>
<dbReference type="Proteomes" id="UP001589693">
    <property type="component" value="Unassembled WGS sequence"/>
</dbReference>
<evidence type="ECO:0000313" key="8">
    <source>
        <dbReference type="Proteomes" id="UP001589693"/>
    </source>
</evidence>
<dbReference type="InterPro" id="IPR011990">
    <property type="entry name" value="TPR-like_helical_dom_sf"/>
</dbReference>
<dbReference type="PANTHER" id="PTHR35807">
    <property type="entry name" value="TRANSCRIPTIONAL REGULATOR REDD-RELATED"/>
    <property type="match status" value="1"/>
</dbReference>
<proteinExistence type="inferred from homology"/>
<dbReference type="Gene3D" id="1.25.40.10">
    <property type="entry name" value="Tetratricopeptide repeat domain"/>
    <property type="match status" value="3"/>
</dbReference>
<dbReference type="SUPFAM" id="SSF48452">
    <property type="entry name" value="TPR-like"/>
    <property type="match status" value="3"/>
</dbReference>
<feature type="DNA-binding region" description="OmpR/PhoB-type" evidence="5">
    <location>
        <begin position="1"/>
        <end position="91"/>
    </location>
</feature>
<dbReference type="Gene3D" id="3.40.50.300">
    <property type="entry name" value="P-loop containing nucleotide triphosphate hydrolases"/>
    <property type="match status" value="1"/>
</dbReference>
<dbReference type="SUPFAM" id="SSF52540">
    <property type="entry name" value="P-loop containing nucleoside triphosphate hydrolases"/>
    <property type="match status" value="1"/>
</dbReference>
<dbReference type="SMART" id="SM00862">
    <property type="entry name" value="Trans_reg_C"/>
    <property type="match status" value="1"/>
</dbReference>
<dbReference type="InterPro" id="IPR019734">
    <property type="entry name" value="TPR_rpt"/>
</dbReference>